<gene>
    <name evidence="2" type="ORF">CSC78_08520</name>
</gene>
<proteinExistence type="predicted"/>
<sequence length="208" mass="23034">MACFLSTGAFWSPDRIAKDRSDRDELVALNLAISKVAYELAGLLVQRDELHNSSGFYSDTHYDIVQVIDEASADNGRYTYYLKEPLERLGGRFDMKYWPALDAIVRTIAEDARRALVVASDPLTEGATRSKRPSTADFTRALEAAILENRAGLSSGIPKDFMLSDQAIASLVNVLIDLPADKMVDPVHVKNTRSKGKKLKPSLWEQGS</sequence>
<evidence type="ECO:0000256" key="1">
    <source>
        <dbReference type="SAM" id="MobiDB-lite"/>
    </source>
</evidence>
<evidence type="ECO:0000313" key="3">
    <source>
        <dbReference type="Proteomes" id="UP000781710"/>
    </source>
</evidence>
<accession>A0ABQ6ZHT5</accession>
<comment type="caution">
    <text evidence="2">The sequence shown here is derived from an EMBL/GenBank/DDBJ whole genome shotgun (WGS) entry which is preliminary data.</text>
</comment>
<keyword evidence="3" id="KW-1185">Reference proteome</keyword>
<feature type="compositionally biased region" description="Basic residues" evidence="1">
    <location>
        <begin position="190"/>
        <end position="200"/>
    </location>
</feature>
<organism evidence="2 3">
    <name type="scientific">Pseudoxanthomonas japonensis</name>
    <dbReference type="NCBI Taxonomy" id="69284"/>
    <lineage>
        <taxon>Bacteria</taxon>
        <taxon>Pseudomonadati</taxon>
        <taxon>Pseudomonadota</taxon>
        <taxon>Gammaproteobacteria</taxon>
        <taxon>Lysobacterales</taxon>
        <taxon>Lysobacteraceae</taxon>
        <taxon>Pseudoxanthomonas</taxon>
    </lineage>
</organism>
<dbReference type="EMBL" id="PDWW01000009">
    <property type="protein sequence ID" value="KAF1725499.1"/>
    <property type="molecule type" value="Genomic_DNA"/>
</dbReference>
<dbReference type="Proteomes" id="UP000781710">
    <property type="component" value="Unassembled WGS sequence"/>
</dbReference>
<protein>
    <submittedName>
        <fullName evidence="2">Uncharacterized protein</fullName>
    </submittedName>
</protein>
<feature type="region of interest" description="Disordered" evidence="1">
    <location>
        <begin position="189"/>
        <end position="208"/>
    </location>
</feature>
<reference evidence="2 3" key="1">
    <citation type="submission" date="2017-10" db="EMBL/GenBank/DDBJ databases">
        <title>Whole genome sequencing of members of genus Pseudoxanthomonas.</title>
        <authorList>
            <person name="Kumar S."/>
            <person name="Bansal K."/>
            <person name="Kaur A."/>
            <person name="Patil P."/>
            <person name="Sharma S."/>
            <person name="Patil P.B."/>
        </authorList>
    </citation>
    <scope>NUCLEOTIDE SEQUENCE [LARGE SCALE GENOMIC DNA]</scope>
    <source>
        <strain evidence="2 3">DSM 17109</strain>
    </source>
</reference>
<evidence type="ECO:0000313" key="2">
    <source>
        <dbReference type="EMBL" id="KAF1725499.1"/>
    </source>
</evidence>
<name>A0ABQ6ZHT5_9GAMM</name>